<evidence type="ECO:0000313" key="1">
    <source>
        <dbReference type="EMBL" id="AXO15158.1"/>
    </source>
</evidence>
<name>A0ABM6Y169_9PROT</name>
<dbReference type="RefSeq" id="WP_082923606.1">
    <property type="nucleotide sequence ID" value="NZ_CP031555.1"/>
</dbReference>
<dbReference type="InterPro" id="IPR017136">
    <property type="entry name" value="UCP037205"/>
</dbReference>
<evidence type="ECO:0000313" key="2">
    <source>
        <dbReference type="Proteomes" id="UP000256971"/>
    </source>
</evidence>
<dbReference type="PANTHER" id="PTHR37463:SF1">
    <property type="entry name" value="DUF2256 DOMAIN-CONTAINING PROTEIN"/>
    <property type="match status" value="1"/>
</dbReference>
<dbReference type="Pfam" id="PF10013">
    <property type="entry name" value="DUF2256"/>
    <property type="match status" value="1"/>
</dbReference>
<reference evidence="1 2" key="1">
    <citation type="submission" date="2018-08" db="EMBL/GenBank/DDBJ databases">
        <title>Complete genome sequence of type strain Thalassospira indica MCCC 1A01103T, isolated from isolated from deep seawater of the Indian Ocean.</title>
        <authorList>
            <person name="Liu Y."/>
        </authorList>
    </citation>
    <scope>NUCLEOTIDE SEQUENCE [LARGE SCALE GENOMIC DNA]</scope>
    <source>
        <strain evidence="1 2">PB8BT</strain>
    </source>
</reference>
<proteinExistence type="predicted"/>
<sequence>MPQNANGHSHSKSDLPQKTCVTCARPFNWRRKWKDCWEEVQYCSDRCRRQRKQPAKTDMQDQLS</sequence>
<dbReference type="Proteomes" id="UP000256971">
    <property type="component" value="Chromosome"/>
</dbReference>
<dbReference type="EMBL" id="CP031555">
    <property type="protein sequence ID" value="AXO15158.1"/>
    <property type="molecule type" value="Genomic_DNA"/>
</dbReference>
<protein>
    <submittedName>
        <fullName evidence="1">DUF2256 domain-containing protein</fullName>
    </submittedName>
</protein>
<gene>
    <name evidence="1" type="ORF">DY252_13665</name>
</gene>
<keyword evidence="2" id="KW-1185">Reference proteome</keyword>
<organism evidence="1 2">
    <name type="scientific">Thalassospira indica</name>
    <dbReference type="NCBI Taxonomy" id="1891279"/>
    <lineage>
        <taxon>Bacteria</taxon>
        <taxon>Pseudomonadati</taxon>
        <taxon>Pseudomonadota</taxon>
        <taxon>Alphaproteobacteria</taxon>
        <taxon>Rhodospirillales</taxon>
        <taxon>Thalassospiraceae</taxon>
        <taxon>Thalassospira</taxon>
    </lineage>
</organism>
<accession>A0ABM6Y169</accession>
<dbReference type="PANTHER" id="PTHR37463">
    <property type="entry name" value="GSL3115 PROTEIN"/>
    <property type="match status" value="1"/>
</dbReference>